<evidence type="ECO:0000313" key="10">
    <source>
        <dbReference type="EMBL" id="MCA6077560.1"/>
    </source>
</evidence>
<evidence type="ECO:0000256" key="3">
    <source>
        <dbReference type="ARBA" id="ARBA00022679"/>
    </source>
</evidence>
<dbReference type="HAMAP" id="MF_01872">
    <property type="entry name" value="tRNA_methyltr_YfiC"/>
    <property type="match status" value="1"/>
</dbReference>
<evidence type="ECO:0000256" key="6">
    <source>
        <dbReference type="HAMAP-Rule" id="MF_01872"/>
    </source>
</evidence>
<evidence type="ECO:0000313" key="8">
    <source>
        <dbReference type="EMBL" id="MCA6075255.1"/>
    </source>
</evidence>
<evidence type="ECO:0000313" key="9">
    <source>
        <dbReference type="EMBL" id="MCA6076432.1"/>
    </source>
</evidence>
<dbReference type="SUPFAM" id="SSF53335">
    <property type="entry name" value="S-adenosyl-L-methionine-dependent methyltransferases"/>
    <property type="match status" value="1"/>
</dbReference>
<evidence type="ECO:0000256" key="5">
    <source>
        <dbReference type="ARBA" id="ARBA00022694"/>
    </source>
</evidence>
<dbReference type="PANTHER" id="PTHR47739">
    <property type="entry name" value="TRNA1(VAL) (ADENINE(37)-N6)-METHYLTRANSFERASE"/>
    <property type="match status" value="1"/>
</dbReference>
<dbReference type="Proteomes" id="UP001139409">
    <property type="component" value="Unassembled WGS sequence"/>
</dbReference>
<dbReference type="GO" id="GO:0016430">
    <property type="term" value="F:tRNA (adenine-N6)-methyltransferase activity"/>
    <property type="evidence" value="ECO:0007669"/>
    <property type="project" value="UniProtKB-UniRule"/>
</dbReference>
<comment type="subcellular location">
    <subcellularLocation>
        <location evidence="6">Cytoplasm</location>
    </subcellularLocation>
</comment>
<evidence type="ECO:0000256" key="1">
    <source>
        <dbReference type="ARBA" id="ARBA00022490"/>
    </source>
</evidence>
<evidence type="ECO:0000256" key="2">
    <source>
        <dbReference type="ARBA" id="ARBA00022603"/>
    </source>
</evidence>
<gene>
    <name evidence="8" type="ORF">LDX50_10265</name>
    <name evidence="9" type="ORF">LDX50_16235</name>
    <name evidence="10" type="ORF">LDX50_21955</name>
</gene>
<dbReference type="GO" id="GO:0005737">
    <property type="term" value="C:cytoplasm"/>
    <property type="evidence" value="ECO:0007669"/>
    <property type="project" value="UniProtKB-SubCell"/>
</dbReference>
<accession>A0A9X1HUM8</accession>
<comment type="catalytic activity">
    <reaction evidence="6">
        <text>adenosine(37) in tRNA1(Val) + S-adenosyl-L-methionine = N(6)-methyladenosine(37) in tRNA1(Val) + S-adenosyl-L-homocysteine + H(+)</text>
        <dbReference type="Rhea" id="RHEA:43160"/>
        <dbReference type="Rhea" id="RHEA-COMP:10369"/>
        <dbReference type="Rhea" id="RHEA-COMP:10370"/>
        <dbReference type="ChEBI" id="CHEBI:15378"/>
        <dbReference type="ChEBI" id="CHEBI:57856"/>
        <dbReference type="ChEBI" id="CHEBI:59789"/>
        <dbReference type="ChEBI" id="CHEBI:74411"/>
        <dbReference type="ChEBI" id="CHEBI:74449"/>
        <dbReference type="EC" id="2.1.1.223"/>
    </reaction>
</comment>
<dbReference type="InterPro" id="IPR050210">
    <property type="entry name" value="tRNA_Adenine-N(6)_MTase"/>
</dbReference>
<dbReference type="EC" id="2.1.1.223" evidence="6"/>
<dbReference type="InterPro" id="IPR007848">
    <property type="entry name" value="Small_mtfrase_dom"/>
</dbReference>
<sequence length="235" mass="26636">MNDRKSNFRFKEFTVVHNQSAMKVGTDGVLLGAWAAIDQADSILDVGTGTGLIALMAAQRNARAGIHAIEPDEPAYAEARENFQNSPWKERLTIEKAKLQEHIGMYQAILTNPPYFHPGKNNKESSRNQARQMHELSQMDIIEAMPRLLTDAGNLHIILPVKEGKDFMDLALVNGLFLNRHCLVYSDHDQAVRRMMSFGKTPGRIHQEHLFIRNNGEYTEEYKALTSPFYLELKG</sequence>
<keyword evidence="1 6" id="KW-0963">Cytoplasm</keyword>
<keyword evidence="3 6" id="KW-0808">Transferase</keyword>
<dbReference type="EMBL" id="JAIXNE010000003">
    <property type="protein sequence ID" value="MCA6076432.1"/>
    <property type="molecule type" value="Genomic_DNA"/>
</dbReference>
<keyword evidence="5 6" id="KW-0819">tRNA processing</keyword>
<evidence type="ECO:0000313" key="11">
    <source>
        <dbReference type="Proteomes" id="UP001139409"/>
    </source>
</evidence>
<dbReference type="InterPro" id="IPR029063">
    <property type="entry name" value="SAM-dependent_MTases_sf"/>
</dbReference>
<comment type="caution">
    <text evidence="9">The sequence shown here is derived from an EMBL/GenBank/DDBJ whole genome shotgun (WGS) entry which is preliminary data.</text>
</comment>
<keyword evidence="4 6" id="KW-0949">S-adenosyl-L-methionine</keyword>
<comment type="similarity">
    <text evidence="6">Belongs to the methyltransferase superfamily. tRNA (adenine-N(6)-)-methyltransferase family.</text>
</comment>
<proteinExistence type="inferred from homology"/>
<dbReference type="Gene3D" id="3.40.50.150">
    <property type="entry name" value="Vaccinia Virus protein VP39"/>
    <property type="match status" value="1"/>
</dbReference>
<feature type="domain" description="Methyltransferase small" evidence="7">
    <location>
        <begin position="36"/>
        <end position="124"/>
    </location>
</feature>
<name>A0A9X1HUM8_9BACT</name>
<protein>
    <recommendedName>
        <fullName evidence="6">tRNA1(Val) (adenine(37)-N6)-methyltransferase</fullName>
        <ecNumber evidence="6">2.1.1.223</ecNumber>
    </recommendedName>
    <alternativeName>
        <fullName evidence="6">tRNA m6A37 methyltransferase</fullName>
    </alternativeName>
</protein>
<dbReference type="CDD" id="cd02440">
    <property type="entry name" value="AdoMet_MTases"/>
    <property type="match status" value="1"/>
</dbReference>
<dbReference type="GO" id="GO:0008033">
    <property type="term" value="P:tRNA processing"/>
    <property type="evidence" value="ECO:0007669"/>
    <property type="project" value="UniProtKB-UniRule"/>
</dbReference>
<organism evidence="9 11">
    <name type="scientific">Fulvivirga sedimenti</name>
    <dbReference type="NCBI Taxonomy" id="2879465"/>
    <lineage>
        <taxon>Bacteria</taxon>
        <taxon>Pseudomonadati</taxon>
        <taxon>Bacteroidota</taxon>
        <taxon>Cytophagia</taxon>
        <taxon>Cytophagales</taxon>
        <taxon>Fulvivirgaceae</taxon>
        <taxon>Fulvivirga</taxon>
    </lineage>
</organism>
<keyword evidence="2 6" id="KW-0489">Methyltransferase</keyword>
<dbReference type="GO" id="GO:0032259">
    <property type="term" value="P:methylation"/>
    <property type="evidence" value="ECO:0007669"/>
    <property type="project" value="UniProtKB-KW"/>
</dbReference>
<reference evidence="9" key="1">
    <citation type="submission" date="2021-09" db="EMBL/GenBank/DDBJ databases">
        <title>Fulvivirga sp. isolated from coastal sediment.</title>
        <authorList>
            <person name="Yu H."/>
        </authorList>
    </citation>
    <scope>NUCLEOTIDE SEQUENCE</scope>
    <source>
        <strain evidence="9">1062</strain>
    </source>
</reference>
<evidence type="ECO:0000259" key="7">
    <source>
        <dbReference type="Pfam" id="PF05175"/>
    </source>
</evidence>
<dbReference type="AlphaFoldDB" id="A0A9X1HUM8"/>
<keyword evidence="11" id="KW-1185">Reference proteome</keyword>
<dbReference type="EMBL" id="JAIXNE010000002">
    <property type="protein sequence ID" value="MCA6075255.1"/>
    <property type="molecule type" value="Genomic_DNA"/>
</dbReference>
<dbReference type="Pfam" id="PF05175">
    <property type="entry name" value="MTS"/>
    <property type="match status" value="1"/>
</dbReference>
<dbReference type="RefSeq" id="WP_225698359.1">
    <property type="nucleotide sequence ID" value="NZ_JAIXNE010000002.1"/>
</dbReference>
<evidence type="ECO:0000256" key="4">
    <source>
        <dbReference type="ARBA" id="ARBA00022691"/>
    </source>
</evidence>
<dbReference type="PANTHER" id="PTHR47739:SF1">
    <property type="entry name" value="TRNA1(VAL) (ADENINE(37)-N6)-METHYLTRANSFERASE"/>
    <property type="match status" value="1"/>
</dbReference>
<dbReference type="InterPro" id="IPR022882">
    <property type="entry name" value="tRNA_adenine-N6_MeTrfase"/>
</dbReference>
<comment type="function">
    <text evidence="6">Specifically methylates the adenine in position 37 of tRNA(1)(Val) (anticodon cmo5UAC).</text>
</comment>
<dbReference type="EMBL" id="JAIXNE010000004">
    <property type="protein sequence ID" value="MCA6077560.1"/>
    <property type="molecule type" value="Genomic_DNA"/>
</dbReference>